<dbReference type="InterPro" id="IPR044818">
    <property type="entry name" value="ILR3-like"/>
</dbReference>
<dbReference type="GO" id="GO:0046983">
    <property type="term" value="F:protein dimerization activity"/>
    <property type="evidence" value="ECO:0007669"/>
    <property type="project" value="InterPro"/>
</dbReference>
<gene>
    <name evidence="4" type="ORF">WJX74_009330</name>
</gene>
<evidence type="ECO:0000256" key="1">
    <source>
        <dbReference type="SAM" id="Coils"/>
    </source>
</evidence>
<organism evidence="4 5">
    <name type="scientific">Apatococcus lobatus</name>
    <dbReference type="NCBI Taxonomy" id="904363"/>
    <lineage>
        <taxon>Eukaryota</taxon>
        <taxon>Viridiplantae</taxon>
        <taxon>Chlorophyta</taxon>
        <taxon>core chlorophytes</taxon>
        <taxon>Trebouxiophyceae</taxon>
        <taxon>Chlorellales</taxon>
        <taxon>Chlorellaceae</taxon>
        <taxon>Apatococcus</taxon>
    </lineage>
</organism>
<feature type="compositionally biased region" description="Low complexity" evidence="2">
    <location>
        <begin position="40"/>
        <end position="54"/>
    </location>
</feature>
<name>A0AAW1RR28_9CHLO</name>
<feature type="region of interest" description="Disordered" evidence="2">
    <location>
        <begin position="76"/>
        <end position="101"/>
    </location>
</feature>
<feature type="domain" description="BHLH" evidence="3">
    <location>
        <begin position="122"/>
        <end position="173"/>
    </location>
</feature>
<comment type="caution">
    <text evidence="4">The sequence shown here is derived from an EMBL/GenBank/DDBJ whole genome shotgun (WGS) entry which is preliminary data.</text>
</comment>
<feature type="region of interest" description="Disordered" evidence="2">
    <location>
        <begin position="1"/>
        <end position="21"/>
    </location>
</feature>
<evidence type="ECO:0000313" key="4">
    <source>
        <dbReference type="EMBL" id="KAK9835851.1"/>
    </source>
</evidence>
<dbReference type="Gene3D" id="4.10.280.10">
    <property type="entry name" value="Helix-loop-helix DNA-binding domain"/>
    <property type="match status" value="1"/>
</dbReference>
<dbReference type="GO" id="GO:0006879">
    <property type="term" value="P:intracellular iron ion homeostasis"/>
    <property type="evidence" value="ECO:0007669"/>
    <property type="project" value="InterPro"/>
</dbReference>
<feature type="region of interest" description="Disordered" evidence="2">
    <location>
        <begin position="34"/>
        <end position="62"/>
    </location>
</feature>
<dbReference type="PANTHER" id="PTHR46133">
    <property type="entry name" value="BHLH TRANSCRIPTION FACTOR"/>
    <property type="match status" value="1"/>
</dbReference>
<dbReference type="InterPro" id="IPR036638">
    <property type="entry name" value="HLH_DNA-bd_sf"/>
</dbReference>
<dbReference type="EMBL" id="JALJOS010000008">
    <property type="protein sequence ID" value="KAK9835851.1"/>
    <property type="molecule type" value="Genomic_DNA"/>
</dbReference>
<protein>
    <recommendedName>
        <fullName evidence="3">BHLH domain-containing protein</fullName>
    </recommendedName>
</protein>
<dbReference type="PROSITE" id="PS50888">
    <property type="entry name" value="BHLH"/>
    <property type="match status" value="1"/>
</dbReference>
<dbReference type="SUPFAM" id="SSF47459">
    <property type="entry name" value="HLH, helix-loop-helix DNA-binding domain"/>
    <property type="match status" value="1"/>
</dbReference>
<feature type="coiled-coil region" evidence="1">
    <location>
        <begin position="163"/>
        <end position="204"/>
    </location>
</feature>
<dbReference type="InterPro" id="IPR011598">
    <property type="entry name" value="bHLH_dom"/>
</dbReference>
<evidence type="ECO:0000256" key="2">
    <source>
        <dbReference type="SAM" id="MobiDB-lite"/>
    </source>
</evidence>
<dbReference type="Pfam" id="PF00010">
    <property type="entry name" value="HLH"/>
    <property type="match status" value="1"/>
</dbReference>
<dbReference type="SMART" id="SM00353">
    <property type="entry name" value="HLH"/>
    <property type="match status" value="1"/>
</dbReference>
<dbReference type="PANTHER" id="PTHR46133:SF15">
    <property type="entry name" value="BHLH TRANSCRIPTION FACTOR"/>
    <property type="match status" value="1"/>
</dbReference>
<sequence length="239" mass="25540">MEPGWVPGDPNPGAGPSQAYSSWPENLLAFDLEGGTYGPALSGGASSKLASGGLADEEVQRKRKRELLEKESLDMFLAELGKEPPPSTAPEAAGSGSNEDAAGLAGVEADRRMDAKLPDAASAARNKACRERMRRERLNDSFAELSKVLEPGKQVKIDKTSIIADAIRAITQLRSESNQLRQLNKFLEERVGQCEKQKSDLMLQQAMLQGASGGAHAFGMPHQGMMHPAGMALPPSTPF</sequence>
<proteinExistence type="predicted"/>
<evidence type="ECO:0000259" key="3">
    <source>
        <dbReference type="PROSITE" id="PS50888"/>
    </source>
</evidence>
<keyword evidence="5" id="KW-1185">Reference proteome</keyword>
<dbReference type="GO" id="GO:0003700">
    <property type="term" value="F:DNA-binding transcription factor activity"/>
    <property type="evidence" value="ECO:0007669"/>
    <property type="project" value="InterPro"/>
</dbReference>
<keyword evidence="1" id="KW-0175">Coiled coil</keyword>
<evidence type="ECO:0000313" key="5">
    <source>
        <dbReference type="Proteomes" id="UP001438707"/>
    </source>
</evidence>
<dbReference type="Proteomes" id="UP001438707">
    <property type="component" value="Unassembled WGS sequence"/>
</dbReference>
<dbReference type="CDD" id="cd11446">
    <property type="entry name" value="bHLH_AtILR3_like"/>
    <property type="match status" value="1"/>
</dbReference>
<dbReference type="AlphaFoldDB" id="A0AAW1RR28"/>
<accession>A0AAW1RR28</accession>
<reference evidence="4 5" key="1">
    <citation type="journal article" date="2024" name="Nat. Commun.">
        <title>Phylogenomics reveals the evolutionary origins of lichenization in chlorophyte algae.</title>
        <authorList>
            <person name="Puginier C."/>
            <person name="Libourel C."/>
            <person name="Otte J."/>
            <person name="Skaloud P."/>
            <person name="Haon M."/>
            <person name="Grisel S."/>
            <person name="Petersen M."/>
            <person name="Berrin J.G."/>
            <person name="Delaux P.M."/>
            <person name="Dal Grande F."/>
            <person name="Keller J."/>
        </authorList>
    </citation>
    <scope>NUCLEOTIDE SEQUENCE [LARGE SCALE GENOMIC DNA]</scope>
    <source>
        <strain evidence="4 5">SAG 2145</strain>
    </source>
</reference>